<dbReference type="Proteomes" id="UP000265703">
    <property type="component" value="Unassembled WGS sequence"/>
</dbReference>
<accession>A0A397SIZ9</accession>
<protein>
    <submittedName>
        <fullName evidence="1">Uncharacterized protein</fullName>
    </submittedName>
</protein>
<comment type="caution">
    <text evidence="1">The sequence shown here is derived from an EMBL/GenBank/DDBJ whole genome shotgun (WGS) entry which is preliminary data.</text>
</comment>
<name>A0A397SIZ9_9GLOM</name>
<proteinExistence type="predicted"/>
<dbReference type="EMBL" id="QKYT01000629">
    <property type="protein sequence ID" value="RIA82791.1"/>
    <property type="molecule type" value="Genomic_DNA"/>
</dbReference>
<gene>
    <name evidence="1" type="ORF">C1645_834798</name>
</gene>
<sequence>MEMLNKRSNQEIQKKCMRCNIEVELLLEWSTIKENQLIIHEYIKGIYNKN</sequence>
<evidence type="ECO:0000313" key="2">
    <source>
        <dbReference type="Proteomes" id="UP000265703"/>
    </source>
</evidence>
<dbReference type="AlphaFoldDB" id="A0A397SIZ9"/>
<keyword evidence="2" id="KW-1185">Reference proteome</keyword>
<reference evidence="1 2" key="1">
    <citation type="submission" date="2018-06" db="EMBL/GenBank/DDBJ databases">
        <title>Comparative genomics reveals the genomic features of Rhizophagus irregularis, R. cerebriforme, R. diaphanum and Gigaspora rosea, and their symbiotic lifestyle signature.</title>
        <authorList>
            <person name="Morin E."/>
            <person name="San Clemente H."/>
            <person name="Chen E.C.H."/>
            <person name="De La Providencia I."/>
            <person name="Hainaut M."/>
            <person name="Kuo A."/>
            <person name="Kohler A."/>
            <person name="Murat C."/>
            <person name="Tang N."/>
            <person name="Roy S."/>
            <person name="Loubradou J."/>
            <person name="Henrissat B."/>
            <person name="Grigoriev I.V."/>
            <person name="Corradi N."/>
            <person name="Roux C."/>
            <person name="Martin F.M."/>
        </authorList>
    </citation>
    <scope>NUCLEOTIDE SEQUENCE [LARGE SCALE GENOMIC DNA]</scope>
    <source>
        <strain evidence="1 2">DAOM 227022</strain>
    </source>
</reference>
<evidence type="ECO:0000313" key="1">
    <source>
        <dbReference type="EMBL" id="RIA82791.1"/>
    </source>
</evidence>
<organism evidence="1 2">
    <name type="scientific">Glomus cerebriforme</name>
    <dbReference type="NCBI Taxonomy" id="658196"/>
    <lineage>
        <taxon>Eukaryota</taxon>
        <taxon>Fungi</taxon>
        <taxon>Fungi incertae sedis</taxon>
        <taxon>Mucoromycota</taxon>
        <taxon>Glomeromycotina</taxon>
        <taxon>Glomeromycetes</taxon>
        <taxon>Glomerales</taxon>
        <taxon>Glomeraceae</taxon>
        <taxon>Glomus</taxon>
    </lineage>
</organism>